<dbReference type="EMBL" id="AMYT01000022">
    <property type="protein sequence ID" value="EKU26948.1"/>
    <property type="molecule type" value="Genomic_DNA"/>
</dbReference>
<dbReference type="STRING" id="1234409.C683_1223"/>
<dbReference type="Proteomes" id="UP000016057">
    <property type="component" value="Unassembled WGS sequence"/>
</dbReference>
<organism evidence="3 4">
    <name type="scientific">Catellicoccus marimammalium M35/04/3</name>
    <dbReference type="NCBI Taxonomy" id="1234409"/>
    <lineage>
        <taxon>Bacteria</taxon>
        <taxon>Bacillati</taxon>
        <taxon>Bacillota</taxon>
        <taxon>Bacilli</taxon>
        <taxon>Lactobacillales</taxon>
        <taxon>Enterococcaceae</taxon>
        <taxon>Catellicoccus</taxon>
    </lineage>
</organism>
<dbReference type="PANTHER" id="PTHR43798">
    <property type="entry name" value="MONOACYLGLYCEROL LIPASE"/>
    <property type="match status" value="1"/>
</dbReference>
<evidence type="ECO:0000259" key="2">
    <source>
        <dbReference type="Pfam" id="PF00561"/>
    </source>
</evidence>
<name>K8ZK31_9ENTE</name>
<feature type="domain" description="AB hydrolase-1" evidence="2">
    <location>
        <begin position="25"/>
        <end position="139"/>
    </location>
</feature>
<dbReference type="PANTHER" id="PTHR43798:SF31">
    <property type="entry name" value="AB HYDROLASE SUPERFAMILY PROTEIN YCLE"/>
    <property type="match status" value="1"/>
</dbReference>
<accession>K8ZK31</accession>
<dbReference type="GO" id="GO:0016020">
    <property type="term" value="C:membrane"/>
    <property type="evidence" value="ECO:0007669"/>
    <property type="project" value="TreeGrafter"/>
</dbReference>
<keyword evidence="1 3" id="KW-0378">Hydrolase</keyword>
<keyword evidence="4" id="KW-1185">Reference proteome</keyword>
<dbReference type="eggNOG" id="COG0596">
    <property type="taxonomic scope" value="Bacteria"/>
</dbReference>
<sequence>MKKIHHLTVKDGSCLYYETMGKGQPLILLHGNGGSSHFFASQVKTLKKYYHLIVVDCRGRGHSSDCSHHITYDLMVEDLEAIIRHENLGKVNLLGFSDGANLALCYAQKYPHRIHSLILNAANRRFSDLTKEAQERFRTFSFVTKKLGQFIPEMRRRHHYFQLAFAEIPLQEKVLQNLNVPVLIMVGENDIVDIEFSRKLCSLFPNALLLVEPLVGHMFARQKPTQYTNYIINFLENKAFQHRNVK</sequence>
<proteinExistence type="predicted"/>
<gene>
    <name evidence="3" type="ORF">C683_1223</name>
</gene>
<dbReference type="RefSeq" id="WP_009492076.1">
    <property type="nucleotide sequence ID" value="NZ_AMYT01000022.1"/>
</dbReference>
<dbReference type="InterPro" id="IPR029058">
    <property type="entry name" value="AB_hydrolase_fold"/>
</dbReference>
<protein>
    <submittedName>
        <fullName evidence="3">Alpha/beta hydrolase fold protein</fullName>
    </submittedName>
</protein>
<comment type="caution">
    <text evidence="3">The sequence shown here is derived from an EMBL/GenBank/DDBJ whole genome shotgun (WGS) entry which is preliminary data.</text>
</comment>
<dbReference type="SUPFAM" id="SSF53474">
    <property type="entry name" value="alpha/beta-Hydrolases"/>
    <property type="match status" value="1"/>
</dbReference>
<evidence type="ECO:0000313" key="3">
    <source>
        <dbReference type="EMBL" id="EKU26948.1"/>
    </source>
</evidence>
<dbReference type="InterPro" id="IPR050266">
    <property type="entry name" value="AB_hydrolase_sf"/>
</dbReference>
<evidence type="ECO:0000313" key="4">
    <source>
        <dbReference type="Proteomes" id="UP000016057"/>
    </source>
</evidence>
<reference evidence="3 4" key="1">
    <citation type="journal article" date="2013" name="Genome Announc.">
        <title>Draft Genome Sequence of Catellicoccus marimammalium, a Novel Species Commonly Found in Gull Feces.</title>
        <authorList>
            <person name="Weigand M.R."/>
            <person name="Ryu H."/>
            <person name="Bozcek L."/>
            <person name="Konstantinidis K.T."/>
            <person name="Santo Domingo J.W."/>
        </authorList>
    </citation>
    <scope>NUCLEOTIDE SEQUENCE [LARGE SCALE GENOMIC DNA]</scope>
    <source>
        <strain evidence="3 4">M35/04/3</strain>
    </source>
</reference>
<dbReference type="InterPro" id="IPR000073">
    <property type="entry name" value="AB_hydrolase_1"/>
</dbReference>
<dbReference type="GO" id="GO:0016787">
    <property type="term" value="F:hydrolase activity"/>
    <property type="evidence" value="ECO:0007669"/>
    <property type="project" value="UniProtKB-KW"/>
</dbReference>
<dbReference type="OrthoDB" id="9805423at2"/>
<dbReference type="Pfam" id="PF00561">
    <property type="entry name" value="Abhydrolase_1"/>
    <property type="match status" value="1"/>
</dbReference>
<evidence type="ECO:0000256" key="1">
    <source>
        <dbReference type="ARBA" id="ARBA00022801"/>
    </source>
</evidence>
<dbReference type="AlphaFoldDB" id="K8ZK31"/>
<dbReference type="Gene3D" id="3.40.50.1820">
    <property type="entry name" value="alpha/beta hydrolase"/>
    <property type="match status" value="1"/>
</dbReference>